<dbReference type="EC" id="2.7.11.1" evidence="1"/>
<dbReference type="InterPro" id="IPR020859">
    <property type="entry name" value="ROC"/>
</dbReference>
<evidence type="ECO:0000256" key="8">
    <source>
        <dbReference type="ARBA" id="ARBA00047899"/>
    </source>
</evidence>
<keyword evidence="6" id="KW-0067">ATP-binding</keyword>
<evidence type="ECO:0000256" key="6">
    <source>
        <dbReference type="ARBA" id="ARBA00022840"/>
    </source>
</evidence>
<comment type="caution">
    <text evidence="11">The sequence shown here is derived from an EMBL/GenBank/DDBJ whole genome shotgun (WGS) entry which is preliminary data.</text>
</comment>
<evidence type="ECO:0000256" key="3">
    <source>
        <dbReference type="ARBA" id="ARBA00022737"/>
    </source>
</evidence>
<evidence type="ECO:0000313" key="12">
    <source>
        <dbReference type="Proteomes" id="UP000237423"/>
    </source>
</evidence>
<dbReference type="Gene3D" id="1.10.10.2200">
    <property type="match status" value="1"/>
</dbReference>
<feature type="domain" description="Roc" evidence="10">
    <location>
        <begin position="283"/>
        <end position="459"/>
    </location>
</feature>
<keyword evidence="7" id="KW-0342">GTP-binding</keyword>
<dbReference type="GO" id="GO:0005524">
    <property type="term" value="F:ATP binding"/>
    <property type="evidence" value="ECO:0007669"/>
    <property type="project" value="UniProtKB-KW"/>
</dbReference>
<sequence length="919" mass="101977">MDRDKFRKEVEAGLEGKSRAQLVAFAVRSAMRVLPLLAVQTGANSSFRGRREAFGFWQREDKNAYLLSLLRVYSVSVWGVSVISFVGSSNVAAYAAARDAAYAAYAAARDAVDAVDAAYADADDAAYAAARAARAADAAARAADAAARAADAARAAARAAYAAAYAAADADAAAAAAHAIIAKEIKTDLDLIGQLTAMQFLQAPLWSSPPPEEWQRWLSDFKADALSLDVGFEVWLDWYEERLQGQPIDADLLEQWANIPEEVESQGVAAINAYLKNLVAKSATQPLNRVRAIFIGYGEAGKTSLIRALHNEPVLEGREEMTAGIDIRNWQIPDTEIKVHFWDFGGQVMAHATHQFFLRSSCLYVLVLNARSEINSTEQAEYWLQHVKSFGEKAPVMIVGNKVDQASVNLDMAYLQRKYPTIVGFYPLSCTQAQNGYKTKFASFKEDFCEQLRKVGTHQMLFTQEQFAVLQDLLPYQEASAFLNKQRFAGICQRHGIGEDGVQNREWLLDILDKLGMVIHFPQLACLDEYILNPRWLTHGVYTLMYHRKPRLTEKNVVDILRDKPIYDEQGNKLDYPGDKCRFIMDAMHEFKLAYPLSRDTLMIPELLPSDQPADIPFNVIGRLLFEFVFRGFLPRHVMPELIVRRHEEIVGNVVWQRGVLLKHKTYRAQALIQADYHERVLSVAVQGREAKEYLDLLHDEVVQILARLSGLDVEKRLELPASACLGQPPEPFIPEKVNYQQVLNHIRNGTYTFIGNNNTYNLHKVLGLVVPKAGLAGLAGVTSLYIGKFINGDHNGNNIRQELKNSTVYGSVIAAATVTDCLNTTLPDSKATEEHKQLFEALLTAIQTLNAQISPAEAVPLEKLANRAETLVKASQSIPPDTESFAFSLSGIKATAQTLGKPAEPVRKIADQLAAVLL</sequence>
<evidence type="ECO:0000256" key="5">
    <source>
        <dbReference type="ARBA" id="ARBA00022777"/>
    </source>
</evidence>
<dbReference type="InterPro" id="IPR036388">
    <property type="entry name" value="WH-like_DNA-bd_sf"/>
</dbReference>
<dbReference type="AlphaFoldDB" id="A0A2S5CL63"/>
<dbReference type="PRINTS" id="PR00449">
    <property type="entry name" value="RASTRNSFRMNG"/>
</dbReference>
<keyword evidence="4" id="KW-0547">Nucleotide-binding</keyword>
<comment type="catalytic activity">
    <reaction evidence="8">
        <text>L-threonyl-[protein] + ATP = O-phospho-L-threonyl-[protein] + ADP + H(+)</text>
        <dbReference type="Rhea" id="RHEA:46608"/>
        <dbReference type="Rhea" id="RHEA-COMP:11060"/>
        <dbReference type="Rhea" id="RHEA-COMP:11605"/>
        <dbReference type="ChEBI" id="CHEBI:15378"/>
        <dbReference type="ChEBI" id="CHEBI:30013"/>
        <dbReference type="ChEBI" id="CHEBI:30616"/>
        <dbReference type="ChEBI" id="CHEBI:61977"/>
        <dbReference type="ChEBI" id="CHEBI:456216"/>
        <dbReference type="EC" id="2.7.11.1"/>
    </reaction>
</comment>
<evidence type="ECO:0000259" key="10">
    <source>
        <dbReference type="PROSITE" id="PS51424"/>
    </source>
</evidence>
<dbReference type="Proteomes" id="UP000237423">
    <property type="component" value="Unassembled WGS sequence"/>
</dbReference>
<dbReference type="InterPro" id="IPR027417">
    <property type="entry name" value="P-loop_NTPase"/>
</dbReference>
<evidence type="ECO:0000313" key="11">
    <source>
        <dbReference type="EMBL" id="POZ51526.1"/>
    </source>
</evidence>
<dbReference type="EMBL" id="PGFZ01000005">
    <property type="protein sequence ID" value="POZ51526.1"/>
    <property type="molecule type" value="Genomic_DNA"/>
</dbReference>
<dbReference type="InterPro" id="IPR032171">
    <property type="entry name" value="COR-A"/>
</dbReference>
<dbReference type="PANTHER" id="PTHR47679:SF2">
    <property type="entry name" value="C-TERMINAL OF ROC (COR) DOMAIN-CONTAINING PROTEIN"/>
    <property type="match status" value="1"/>
</dbReference>
<dbReference type="SUPFAM" id="SSF52540">
    <property type="entry name" value="P-loop containing nucleoside triphosphate hydrolases"/>
    <property type="match status" value="1"/>
</dbReference>
<evidence type="ECO:0000256" key="4">
    <source>
        <dbReference type="ARBA" id="ARBA00022741"/>
    </source>
</evidence>
<dbReference type="Pfam" id="PF16095">
    <property type="entry name" value="COR-A"/>
    <property type="match status" value="1"/>
</dbReference>
<proteinExistence type="predicted"/>
<dbReference type="Pfam" id="PF08477">
    <property type="entry name" value="Roc"/>
    <property type="match status" value="1"/>
</dbReference>
<dbReference type="GO" id="GO:0016301">
    <property type="term" value="F:kinase activity"/>
    <property type="evidence" value="ECO:0007669"/>
    <property type="project" value="UniProtKB-KW"/>
</dbReference>
<dbReference type="Gene3D" id="3.40.50.300">
    <property type="entry name" value="P-loop containing nucleotide triphosphate hydrolases"/>
    <property type="match status" value="1"/>
</dbReference>
<keyword evidence="2" id="KW-0808">Transferase</keyword>
<keyword evidence="3" id="KW-0677">Repeat</keyword>
<dbReference type="PROSITE" id="PS51424">
    <property type="entry name" value="ROC"/>
    <property type="match status" value="1"/>
</dbReference>
<name>A0A2S5CL63_9GAMM</name>
<dbReference type="Pfam" id="PF25497">
    <property type="entry name" value="COR-B"/>
    <property type="match status" value="1"/>
</dbReference>
<accession>A0A2S5CL63</accession>
<reference evidence="11 12" key="1">
    <citation type="submission" date="2017-11" db="EMBL/GenBank/DDBJ databases">
        <title>Draft Genome Sequence of Methylobacter psychrotolerans Sph1T, an Obligate Methanotroph from Low-Temperature Environments.</title>
        <authorList>
            <person name="Oshkin I.Y."/>
            <person name="Miroshnikov K."/>
            <person name="Belova S.E."/>
            <person name="Korzhenkov A."/>
            <person name="Toshchakov S.V."/>
            <person name="Dedysh S.N."/>
        </authorList>
    </citation>
    <scope>NUCLEOTIDE SEQUENCE [LARGE SCALE GENOMIC DNA]</scope>
    <source>
        <strain evidence="11 12">Sph1</strain>
    </source>
</reference>
<organism evidence="11 12">
    <name type="scientific">Methylovulum psychrotolerans</name>
    <dbReference type="NCBI Taxonomy" id="1704499"/>
    <lineage>
        <taxon>Bacteria</taxon>
        <taxon>Pseudomonadati</taxon>
        <taxon>Pseudomonadota</taxon>
        <taxon>Gammaproteobacteria</taxon>
        <taxon>Methylococcales</taxon>
        <taxon>Methylococcaceae</taxon>
        <taxon>Methylovulum</taxon>
    </lineage>
</organism>
<evidence type="ECO:0000256" key="9">
    <source>
        <dbReference type="ARBA" id="ARBA00048679"/>
    </source>
</evidence>
<gene>
    <name evidence="11" type="ORF">AADEFJLK_02392</name>
</gene>
<evidence type="ECO:0000256" key="1">
    <source>
        <dbReference type="ARBA" id="ARBA00012513"/>
    </source>
</evidence>
<keyword evidence="5" id="KW-0418">Kinase</keyword>
<evidence type="ECO:0000256" key="2">
    <source>
        <dbReference type="ARBA" id="ARBA00022679"/>
    </source>
</evidence>
<protein>
    <recommendedName>
        <fullName evidence="1">non-specific serine/threonine protein kinase</fullName>
        <ecNumber evidence="1">2.7.11.1</ecNumber>
    </recommendedName>
</protein>
<dbReference type="Gene3D" id="1.10.10.10">
    <property type="entry name" value="Winged helix-like DNA-binding domain superfamily/Winged helix DNA-binding domain"/>
    <property type="match status" value="1"/>
</dbReference>
<evidence type="ECO:0000256" key="7">
    <source>
        <dbReference type="ARBA" id="ARBA00023134"/>
    </source>
</evidence>
<dbReference type="PANTHER" id="PTHR47679">
    <property type="entry name" value="PROTEIN TORNADO 1"/>
    <property type="match status" value="1"/>
</dbReference>
<comment type="catalytic activity">
    <reaction evidence="9">
        <text>L-seryl-[protein] + ATP = O-phospho-L-seryl-[protein] + ADP + H(+)</text>
        <dbReference type="Rhea" id="RHEA:17989"/>
        <dbReference type="Rhea" id="RHEA-COMP:9863"/>
        <dbReference type="Rhea" id="RHEA-COMP:11604"/>
        <dbReference type="ChEBI" id="CHEBI:15378"/>
        <dbReference type="ChEBI" id="CHEBI:29999"/>
        <dbReference type="ChEBI" id="CHEBI:30616"/>
        <dbReference type="ChEBI" id="CHEBI:83421"/>
        <dbReference type="ChEBI" id="CHEBI:456216"/>
        <dbReference type="EC" id="2.7.11.1"/>
    </reaction>
</comment>
<dbReference type="Gene3D" id="3.30.310.200">
    <property type="match status" value="1"/>
</dbReference>
<dbReference type="InterPro" id="IPR057263">
    <property type="entry name" value="COR-B"/>
</dbReference>